<gene>
    <name evidence="1" type="ORF">EYF80_009369</name>
</gene>
<comment type="caution">
    <text evidence="1">The sequence shown here is derived from an EMBL/GenBank/DDBJ whole genome shotgun (WGS) entry which is preliminary data.</text>
</comment>
<dbReference type="EMBL" id="SRLO01000055">
    <property type="protein sequence ID" value="TNN80345.1"/>
    <property type="molecule type" value="Genomic_DNA"/>
</dbReference>
<name>A0A4Z2IR05_9TELE</name>
<sequence>MWAKDDSFDGCSFITLMYCTLGNWKRDSNVIMMSQHMTKDTLVFYRTLAKRQRRRASSQRAVVLYSCRRAA</sequence>
<evidence type="ECO:0000313" key="1">
    <source>
        <dbReference type="EMBL" id="TNN80345.1"/>
    </source>
</evidence>
<proteinExistence type="predicted"/>
<evidence type="ECO:0000313" key="2">
    <source>
        <dbReference type="Proteomes" id="UP000314294"/>
    </source>
</evidence>
<dbReference type="AlphaFoldDB" id="A0A4Z2IR05"/>
<protein>
    <submittedName>
        <fullName evidence="1">Uncharacterized protein</fullName>
    </submittedName>
</protein>
<keyword evidence="2" id="KW-1185">Reference proteome</keyword>
<organism evidence="1 2">
    <name type="scientific">Liparis tanakae</name>
    <name type="common">Tanaka's snailfish</name>
    <dbReference type="NCBI Taxonomy" id="230148"/>
    <lineage>
        <taxon>Eukaryota</taxon>
        <taxon>Metazoa</taxon>
        <taxon>Chordata</taxon>
        <taxon>Craniata</taxon>
        <taxon>Vertebrata</taxon>
        <taxon>Euteleostomi</taxon>
        <taxon>Actinopterygii</taxon>
        <taxon>Neopterygii</taxon>
        <taxon>Teleostei</taxon>
        <taxon>Neoteleostei</taxon>
        <taxon>Acanthomorphata</taxon>
        <taxon>Eupercaria</taxon>
        <taxon>Perciformes</taxon>
        <taxon>Cottioidei</taxon>
        <taxon>Cottales</taxon>
        <taxon>Liparidae</taxon>
        <taxon>Liparis</taxon>
    </lineage>
</organism>
<reference evidence="1 2" key="1">
    <citation type="submission" date="2019-03" db="EMBL/GenBank/DDBJ databases">
        <title>First draft genome of Liparis tanakae, snailfish: a comprehensive survey of snailfish specific genes.</title>
        <authorList>
            <person name="Kim W."/>
            <person name="Song I."/>
            <person name="Jeong J.-H."/>
            <person name="Kim D."/>
            <person name="Kim S."/>
            <person name="Ryu S."/>
            <person name="Song J.Y."/>
            <person name="Lee S.K."/>
        </authorList>
    </citation>
    <scope>NUCLEOTIDE SEQUENCE [LARGE SCALE GENOMIC DNA]</scope>
    <source>
        <tissue evidence="1">Muscle</tissue>
    </source>
</reference>
<accession>A0A4Z2IR05</accession>
<dbReference type="Proteomes" id="UP000314294">
    <property type="component" value="Unassembled WGS sequence"/>
</dbReference>